<proteinExistence type="predicted"/>
<accession>A0A0A9HW71</accession>
<name>A0A0A9HW71_ARUDO</name>
<organism evidence="1">
    <name type="scientific">Arundo donax</name>
    <name type="common">Giant reed</name>
    <name type="synonym">Donax arundinaceus</name>
    <dbReference type="NCBI Taxonomy" id="35708"/>
    <lineage>
        <taxon>Eukaryota</taxon>
        <taxon>Viridiplantae</taxon>
        <taxon>Streptophyta</taxon>
        <taxon>Embryophyta</taxon>
        <taxon>Tracheophyta</taxon>
        <taxon>Spermatophyta</taxon>
        <taxon>Magnoliopsida</taxon>
        <taxon>Liliopsida</taxon>
        <taxon>Poales</taxon>
        <taxon>Poaceae</taxon>
        <taxon>PACMAD clade</taxon>
        <taxon>Arundinoideae</taxon>
        <taxon>Arundineae</taxon>
        <taxon>Arundo</taxon>
    </lineage>
</organism>
<dbReference type="AlphaFoldDB" id="A0A0A9HW71"/>
<reference evidence="1" key="1">
    <citation type="submission" date="2014-09" db="EMBL/GenBank/DDBJ databases">
        <authorList>
            <person name="Magalhaes I.L.F."/>
            <person name="Oliveira U."/>
            <person name="Santos F.R."/>
            <person name="Vidigal T.H.D.A."/>
            <person name="Brescovit A.D."/>
            <person name="Santos A.J."/>
        </authorList>
    </citation>
    <scope>NUCLEOTIDE SEQUENCE</scope>
    <source>
        <tissue evidence="1">Shoot tissue taken approximately 20 cm above the soil surface</tissue>
    </source>
</reference>
<reference evidence="1" key="2">
    <citation type="journal article" date="2015" name="Data Brief">
        <title>Shoot transcriptome of the giant reed, Arundo donax.</title>
        <authorList>
            <person name="Barrero R.A."/>
            <person name="Guerrero F.D."/>
            <person name="Moolhuijzen P."/>
            <person name="Goolsby J.A."/>
            <person name="Tidwell J."/>
            <person name="Bellgard S.E."/>
            <person name="Bellgard M.I."/>
        </authorList>
    </citation>
    <scope>NUCLEOTIDE SEQUENCE</scope>
    <source>
        <tissue evidence="1">Shoot tissue taken approximately 20 cm above the soil surface</tissue>
    </source>
</reference>
<dbReference type="EMBL" id="GBRH01158790">
    <property type="protein sequence ID" value="JAE39106.1"/>
    <property type="molecule type" value="Transcribed_RNA"/>
</dbReference>
<evidence type="ECO:0000313" key="1">
    <source>
        <dbReference type="EMBL" id="JAE39106.1"/>
    </source>
</evidence>
<protein>
    <submittedName>
        <fullName evidence="1">Uncharacterized protein</fullName>
    </submittedName>
</protein>
<sequence length="29" mass="3604">MFDWILSKTSSIFYWSIQNVMLILNIHRF</sequence>